<organism evidence="1 2">
    <name type="scientific">Phanerochaete sordida</name>
    <dbReference type="NCBI Taxonomy" id="48140"/>
    <lineage>
        <taxon>Eukaryota</taxon>
        <taxon>Fungi</taxon>
        <taxon>Dikarya</taxon>
        <taxon>Basidiomycota</taxon>
        <taxon>Agaricomycotina</taxon>
        <taxon>Agaricomycetes</taxon>
        <taxon>Polyporales</taxon>
        <taxon>Phanerochaetaceae</taxon>
        <taxon>Phanerochaete</taxon>
    </lineage>
</organism>
<dbReference type="EMBL" id="BPQB01000004">
    <property type="protein sequence ID" value="GJE86635.1"/>
    <property type="molecule type" value="Genomic_DNA"/>
</dbReference>
<dbReference type="InterPro" id="IPR036047">
    <property type="entry name" value="F-box-like_dom_sf"/>
</dbReference>
<name>A0A9P3L905_9APHY</name>
<proteinExistence type="predicted"/>
<dbReference type="Proteomes" id="UP000703269">
    <property type="component" value="Unassembled WGS sequence"/>
</dbReference>
<evidence type="ECO:0000313" key="2">
    <source>
        <dbReference type="Proteomes" id="UP000703269"/>
    </source>
</evidence>
<dbReference type="Gene3D" id="3.80.10.10">
    <property type="entry name" value="Ribonuclease Inhibitor"/>
    <property type="match status" value="1"/>
</dbReference>
<dbReference type="AlphaFoldDB" id="A0A9P3L905"/>
<evidence type="ECO:0000313" key="1">
    <source>
        <dbReference type="EMBL" id="GJE86635.1"/>
    </source>
</evidence>
<keyword evidence="2" id="KW-1185">Reference proteome</keyword>
<dbReference type="Gene3D" id="1.20.1280.50">
    <property type="match status" value="1"/>
</dbReference>
<gene>
    <name evidence="1" type="ORF">PsYK624_027160</name>
</gene>
<accession>A0A9P3L905</accession>
<sequence>MSTCGFPEPPTRSTLEDARRELGKQRSAVEQISTQIQAAEDDLDRIVMARKVAIQEMHKERAVLEDQMSHTLAYLAHIRRLPHELLRHIFTFIFEDYPCCAWVLAAVCSLWRRQVLSMPRLWSKIRLVTTQNSSPDTVRLWLERSGTKAPLDIEIFLHTPRESSSHHHHHHRRSSTSTLSTVSAWDAPWWENDLPGATPAPETPTHGTGPGYLHIPPNGPPHFVPATAVPPSPPLHHHVHGGATPIYHEVLHVPSWRRVSQASGSSSGMHWGYIAFYYLMQQMHRWERFVFRFDRQFTSINALKTMIGDAPLLREFEVSGAEPALFNDWSWIPSARPGVTTNLPVLTSLTLQYVPFRWSSPIFRNLRSLCLRTLPGQSLAVDRLLYILSSNPNLETLSLHVSTANPAVLPTSQTALENMKTCSVGGHYLLAALVDCLTLPVLESLTMDIDARDPIEDTLTQLLVRSNHPPVTYLSISYGLSTSGAGMYYHGGSAVTSWNFLGELDGLRTLQVGSAPFEPLVAILGTPEDDGQDQWYCPALQSLLMKACRPSHADGVAKLVQMVEARNPDPASGAVPVTAGGVAPVKLRHLELHDCAALGLDVMKWLKNRVPEVRCTDPPYDPTGLRSPSFQYL</sequence>
<comment type="caution">
    <text evidence="1">The sequence shown here is derived from an EMBL/GenBank/DDBJ whole genome shotgun (WGS) entry which is preliminary data.</text>
</comment>
<dbReference type="OrthoDB" id="3208947at2759"/>
<reference evidence="1 2" key="1">
    <citation type="submission" date="2021-08" db="EMBL/GenBank/DDBJ databases">
        <title>Draft Genome Sequence of Phanerochaete sordida strain YK-624.</title>
        <authorList>
            <person name="Mori T."/>
            <person name="Dohra H."/>
            <person name="Suzuki T."/>
            <person name="Kawagishi H."/>
            <person name="Hirai H."/>
        </authorList>
    </citation>
    <scope>NUCLEOTIDE SEQUENCE [LARGE SCALE GENOMIC DNA]</scope>
    <source>
        <strain evidence="1 2">YK-624</strain>
    </source>
</reference>
<dbReference type="InterPro" id="IPR032675">
    <property type="entry name" value="LRR_dom_sf"/>
</dbReference>
<dbReference type="SUPFAM" id="SSF81383">
    <property type="entry name" value="F-box domain"/>
    <property type="match status" value="1"/>
</dbReference>
<dbReference type="SUPFAM" id="SSF52047">
    <property type="entry name" value="RNI-like"/>
    <property type="match status" value="1"/>
</dbReference>
<protein>
    <submittedName>
        <fullName evidence="1">F-box protein</fullName>
    </submittedName>
</protein>